<evidence type="ECO:0000259" key="7">
    <source>
        <dbReference type="PROSITE" id="PS01124"/>
    </source>
</evidence>
<dbReference type="InterPro" id="IPR049166">
    <property type="entry name" value="GH39_cat"/>
</dbReference>
<dbReference type="PANTHER" id="PTHR43280">
    <property type="entry name" value="ARAC-FAMILY TRANSCRIPTIONAL REGULATOR"/>
    <property type="match status" value="1"/>
</dbReference>
<evidence type="ECO:0000256" key="6">
    <source>
        <dbReference type="ARBA" id="ARBA00023295"/>
    </source>
</evidence>
<protein>
    <submittedName>
        <fullName evidence="8">Xylan 1,4-beta-xylosidase</fullName>
        <ecNumber evidence="8">3.2.1.37</ecNumber>
    </submittedName>
</protein>
<dbReference type="Gene3D" id="1.10.10.60">
    <property type="entry name" value="Homeodomain-like"/>
    <property type="match status" value="2"/>
</dbReference>
<keyword evidence="2 8" id="KW-0378">Hydrolase</keyword>
<evidence type="ECO:0000256" key="4">
    <source>
        <dbReference type="ARBA" id="ARBA00023125"/>
    </source>
</evidence>
<name>A0ABT9YUA0_9STRE</name>
<evidence type="ECO:0000313" key="9">
    <source>
        <dbReference type="Proteomes" id="UP001223079"/>
    </source>
</evidence>
<evidence type="ECO:0000256" key="3">
    <source>
        <dbReference type="ARBA" id="ARBA00023015"/>
    </source>
</evidence>
<dbReference type="InterPro" id="IPR009057">
    <property type="entry name" value="Homeodomain-like_sf"/>
</dbReference>
<dbReference type="Gene3D" id="3.20.20.80">
    <property type="entry name" value="Glycosidases"/>
    <property type="match status" value="1"/>
</dbReference>
<dbReference type="Pfam" id="PF12833">
    <property type="entry name" value="HTH_18"/>
    <property type="match status" value="1"/>
</dbReference>
<organism evidence="8 9">
    <name type="scientific">Streptococcus moroccensis</name>
    <dbReference type="NCBI Taxonomy" id="1451356"/>
    <lineage>
        <taxon>Bacteria</taxon>
        <taxon>Bacillati</taxon>
        <taxon>Bacillota</taxon>
        <taxon>Bacilli</taxon>
        <taxon>Lactobacillales</taxon>
        <taxon>Streptococcaceae</taxon>
        <taxon>Streptococcus</taxon>
    </lineage>
</organism>
<dbReference type="Proteomes" id="UP001223079">
    <property type="component" value="Unassembled WGS sequence"/>
</dbReference>
<evidence type="ECO:0000313" key="8">
    <source>
        <dbReference type="EMBL" id="MDQ0223572.1"/>
    </source>
</evidence>
<dbReference type="SUPFAM" id="SSF51215">
    <property type="entry name" value="Regulatory protein AraC"/>
    <property type="match status" value="1"/>
</dbReference>
<dbReference type="InterPro" id="IPR018062">
    <property type="entry name" value="HTH_AraC-typ_CS"/>
</dbReference>
<dbReference type="SUPFAM" id="SSF51011">
    <property type="entry name" value="Glycosyl hydrolase domain"/>
    <property type="match status" value="1"/>
</dbReference>
<dbReference type="EMBL" id="JAUSTM010000036">
    <property type="protein sequence ID" value="MDQ0223572.1"/>
    <property type="molecule type" value="Genomic_DNA"/>
</dbReference>
<comment type="caution">
    <text evidence="8">The sequence shown here is derived from an EMBL/GenBank/DDBJ whole genome shotgun (WGS) entry which is preliminary data.</text>
</comment>
<keyword evidence="6 8" id="KW-0326">Glycosidase</keyword>
<dbReference type="RefSeq" id="WP_307122712.1">
    <property type="nucleotide sequence ID" value="NZ_JAUSTM010000036.1"/>
</dbReference>
<dbReference type="SUPFAM" id="SSF51445">
    <property type="entry name" value="(Trans)glycosidases"/>
    <property type="match status" value="1"/>
</dbReference>
<dbReference type="PROSITE" id="PS00041">
    <property type="entry name" value="HTH_ARAC_FAMILY_1"/>
    <property type="match status" value="1"/>
</dbReference>
<evidence type="ECO:0000256" key="5">
    <source>
        <dbReference type="ARBA" id="ARBA00023163"/>
    </source>
</evidence>
<dbReference type="PROSITE" id="PS01124">
    <property type="entry name" value="HTH_ARAC_FAMILY_2"/>
    <property type="match status" value="1"/>
</dbReference>
<dbReference type="InterPro" id="IPR018060">
    <property type="entry name" value="HTH_AraC"/>
</dbReference>
<reference evidence="8 9" key="1">
    <citation type="submission" date="2023-07" db="EMBL/GenBank/DDBJ databases">
        <title>Genomic Encyclopedia of Type Strains, Phase IV (KMG-IV): sequencing the most valuable type-strain genomes for metagenomic binning, comparative biology and taxonomic classification.</title>
        <authorList>
            <person name="Goeker M."/>
        </authorList>
    </citation>
    <scope>NUCLEOTIDE SEQUENCE [LARGE SCALE GENOMIC DNA]</scope>
    <source>
        <strain evidence="8 9">DSM 105143</strain>
    </source>
</reference>
<keyword evidence="5" id="KW-0804">Transcription</keyword>
<keyword evidence="4" id="KW-0238">DNA-binding</keyword>
<dbReference type="InterPro" id="IPR017853">
    <property type="entry name" value="GH"/>
</dbReference>
<dbReference type="EC" id="3.2.1.37" evidence="8"/>
<sequence length="805" mass="93011">MIKEFEFEIDCDMTFSHLHDCMEILYVMSGRIGVMQTKTNILVREGEFIVFNPFEHHEHYRETGAHTVSLYISYNLLKQLDMPSVACCSSERKELGEYYELIRGKLAIIYKEYTQDRKNRAVYCLSHLLGILDLLKQKFAVDDDIRRDTLSEVLLYLNHHFSDDINLVKVAKDCHISTGYLSRHFHEVMGIHFSDYLRKLRLSVAASLISTTNKSVTEIALSVGFGNPNTLIYNFKKQYGMTPYKYKISRQWYQEDAQAKNRSMHDIGLLKYAGIEAETEILSKPQRPMMNVSISLKSPGVYRKSVTNVAIGCGYAKLLLDDEFSKTVERISCQIKPEYLQIQGIFDDTMHAYFLGGDGSANFDFYLIDQVLDRIRAVSMKPWIEIGRIPGQLTSKRKNEFYGAYMELPNDLNRWSNLVSSFMDHISERYGVAEISQWRFSITPALYVSYGFYSMEDYLEYYRQTFEVIRAFLPEAIITGGTFDCGLLRVDGTKELSSFLVFCKKNNCIPNLLSLQEFFVDYDKTNRDKILEKIDAMTEEPVPLCADPDLLAKDEDLIKEVLKEEGLEGLPITFLYWNSTIWYKDLGSDTCYNSAFLAKHAMENLGKVESLVASVVYSDEDSNQLFTGTPALFTQNVPKAMYHTYGLLNQMEGYYVDRNNGYAISKSKDGSVFTILLYNYCPPDPAIHLSEIVSREEQLTIDRYYSFQSCGVQNFCIEFFGDTDEIWEIETTRICRESGSSYDYWRRMGAPSILNAKKQKYLEEVSQPGYTVEQRRMLDKKLKISGTIDEHEVRLIRMRKKVTNN</sequence>
<dbReference type="GO" id="GO:0009044">
    <property type="term" value="F:xylan 1,4-beta-xylosidase activity"/>
    <property type="evidence" value="ECO:0007669"/>
    <property type="project" value="UniProtKB-EC"/>
</dbReference>
<keyword evidence="3" id="KW-0805">Transcription regulation</keyword>
<dbReference type="InterPro" id="IPR037923">
    <property type="entry name" value="HTH-like"/>
</dbReference>
<proteinExistence type="inferred from homology"/>
<dbReference type="SMART" id="SM00342">
    <property type="entry name" value="HTH_ARAC"/>
    <property type="match status" value="1"/>
</dbReference>
<feature type="domain" description="HTH araC/xylS-type" evidence="7">
    <location>
        <begin position="151"/>
        <end position="249"/>
    </location>
</feature>
<dbReference type="Pfam" id="PF01229">
    <property type="entry name" value="Glyco_hydro_39"/>
    <property type="match status" value="1"/>
</dbReference>
<gene>
    <name evidence="8" type="ORF">J2S23_002149</name>
</gene>
<dbReference type="SUPFAM" id="SSF46689">
    <property type="entry name" value="Homeodomain-like"/>
    <property type="match status" value="2"/>
</dbReference>
<dbReference type="Gene3D" id="2.60.40.1500">
    <property type="entry name" value="Glycosyl hydrolase domain, family 39"/>
    <property type="match status" value="1"/>
</dbReference>
<dbReference type="PANTHER" id="PTHR43280:SF28">
    <property type="entry name" value="HTH-TYPE TRANSCRIPTIONAL ACTIVATOR RHAS"/>
    <property type="match status" value="1"/>
</dbReference>
<keyword evidence="9" id="KW-1185">Reference proteome</keyword>
<evidence type="ECO:0000256" key="2">
    <source>
        <dbReference type="ARBA" id="ARBA00022801"/>
    </source>
</evidence>
<accession>A0ABT9YUA0</accession>
<evidence type="ECO:0000256" key="1">
    <source>
        <dbReference type="ARBA" id="ARBA00008875"/>
    </source>
</evidence>
<comment type="similarity">
    <text evidence="1">Belongs to the glycosyl hydrolase 39 family.</text>
</comment>